<evidence type="ECO:0000256" key="1">
    <source>
        <dbReference type="SAM" id="Coils"/>
    </source>
</evidence>
<name>A0AAW2CYA1_9ROSI</name>
<keyword evidence="1" id="KW-0175">Coiled coil</keyword>
<keyword evidence="3" id="KW-1185">Reference proteome</keyword>
<protein>
    <submittedName>
        <fullName evidence="2">Uncharacterized protein</fullName>
    </submittedName>
</protein>
<accession>A0AAW2CYA1</accession>
<proteinExistence type="predicted"/>
<organism evidence="2 3">
    <name type="scientific">Lithocarpus litseifolius</name>
    <dbReference type="NCBI Taxonomy" id="425828"/>
    <lineage>
        <taxon>Eukaryota</taxon>
        <taxon>Viridiplantae</taxon>
        <taxon>Streptophyta</taxon>
        <taxon>Embryophyta</taxon>
        <taxon>Tracheophyta</taxon>
        <taxon>Spermatophyta</taxon>
        <taxon>Magnoliopsida</taxon>
        <taxon>eudicotyledons</taxon>
        <taxon>Gunneridae</taxon>
        <taxon>Pentapetalae</taxon>
        <taxon>rosids</taxon>
        <taxon>fabids</taxon>
        <taxon>Fagales</taxon>
        <taxon>Fagaceae</taxon>
        <taxon>Lithocarpus</taxon>
    </lineage>
</organism>
<dbReference type="Proteomes" id="UP001459277">
    <property type="component" value="Unassembled WGS sequence"/>
</dbReference>
<feature type="coiled-coil region" evidence="1">
    <location>
        <begin position="4"/>
        <end position="38"/>
    </location>
</feature>
<dbReference type="EMBL" id="JAZDWU010000005">
    <property type="protein sequence ID" value="KAL0003072.1"/>
    <property type="molecule type" value="Genomic_DNA"/>
</dbReference>
<evidence type="ECO:0000313" key="3">
    <source>
        <dbReference type="Proteomes" id="UP001459277"/>
    </source>
</evidence>
<gene>
    <name evidence="2" type="ORF">SO802_016853</name>
</gene>
<evidence type="ECO:0000313" key="2">
    <source>
        <dbReference type="EMBL" id="KAL0003072.1"/>
    </source>
</evidence>
<reference evidence="2 3" key="1">
    <citation type="submission" date="2024-01" db="EMBL/GenBank/DDBJ databases">
        <title>A telomere-to-telomere, gap-free genome of sweet tea (Lithocarpus litseifolius).</title>
        <authorList>
            <person name="Zhou J."/>
        </authorList>
    </citation>
    <scope>NUCLEOTIDE SEQUENCE [LARGE SCALE GENOMIC DNA]</scope>
    <source>
        <strain evidence="2">Zhou-2022a</strain>
        <tissue evidence="2">Leaf</tissue>
    </source>
</reference>
<dbReference type="AlphaFoldDB" id="A0AAW2CYA1"/>
<sequence length="149" mass="17501">MTNYLNTEEKVVMANSKVESIEAESSNLRKDLIVAMNETNNVNEKIRELTEALRLEKALIVYKDEEIQAALLRTNVEKDKVIQKFMQSEQFSDLQFIQYFKGFELLRRWTMKHHSLVMDFSNLDFEKIDTEILADETMDQEEAEVDAEV</sequence>
<comment type="caution">
    <text evidence="2">The sequence shown here is derived from an EMBL/GenBank/DDBJ whole genome shotgun (WGS) entry which is preliminary data.</text>
</comment>